<dbReference type="InterPro" id="IPR014982">
    <property type="entry name" value="GSCFA"/>
</dbReference>
<proteinExistence type="predicted"/>
<sequence>MAVSDVHPIHVFESWQVWPGSYDNPPPDGLYPIPTPQEMIIDRTTPITSMGSCFAREIKRVLLAKGFNYVAEETHHPASVHAGAAWERTYNTFSMRQIFEYTFTDWRPRIRWWFTPETRIVQDPYRRIILYDSVEQAEADFERHRMYSRKALTTARVFILTLGLTEIWEDIEDGSVICLPSGPYVNEGGDMSRYRFRVSRYEENLANLIRIRELLYVHNPHCRIVVTVSPVHLWATFRRDCEVFSASCNSKATLRAAADEFASRYDNVLYFPAFEIASIYRPLLGQPVFTEGRENFHVNQETIDFIMETFFRYYGLRPSDEDT</sequence>
<dbReference type="EMBL" id="DTGT01000152">
    <property type="protein sequence ID" value="HGH60599.1"/>
    <property type="molecule type" value="Genomic_DNA"/>
</dbReference>
<organism evidence="2">
    <name type="scientific">Desulfomonile tiedjei</name>
    <dbReference type="NCBI Taxonomy" id="2358"/>
    <lineage>
        <taxon>Bacteria</taxon>
        <taxon>Pseudomonadati</taxon>
        <taxon>Thermodesulfobacteriota</taxon>
        <taxon>Desulfomonilia</taxon>
        <taxon>Desulfomonilales</taxon>
        <taxon>Desulfomonilaceae</taxon>
        <taxon>Desulfomonile</taxon>
    </lineage>
</organism>
<gene>
    <name evidence="2" type="ORF">ENV54_04790</name>
</gene>
<evidence type="ECO:0000259" key="1">
    <source>
        <dbReference type="Pfam" id="PF08885"/>
    </source>
</evidence>
<evidence type="ECO:0000313" key="2">
    <source>
        <dbReference type="EMBL" id="HGH60599.1"/>
    </source>
</evidence>
<protein>
    <submittedName>
        <fullName evidence="2">GSCFA family protein</fullName>
    </submittedName>
</protein>
<dbReference type="Pfam" id="PF08885">
    <property type="entry name" value="GSCFA"/>
    <property type="match status" value="1"/>
</dbReference>
<accession>A0A7C4ARG7</accession>
<comment type="caution">
    <text evidence="2">The sequence shown here is derived from an EMBL/GenBank/DDBJ whole genome shotgun (WGS) entry which is preliminary data.</text>
</comment>
<reference evidence="2" key="1">
    <citation type="journal article" date="2020" name="mSystems">
        <title>Genome- and Community-Level Interaction Insights into Carbon Utilization and Element Cycling Functions of Hydrothermarchaeota in Hydrothermal Sediment.</title>
        <authorList>
            <person name="Zhou Z."/>
            <person name="Liu Y."/>
            <person name="Xu W."/>
            <person name="Pan J."/>
            <person name="Luo Z.H."/>
            <person name="Li M."/>
        </authorList>
    </citation>
    <scope>NUCLEOTIDE SEQUENCE [LARGE SCALE GENOMIC DNA]</scope>
    <source>
        <strain evidence="2">SpSt-769</strain>
    </source>
</reference>
<name>A0A7C4ARG7_9BACT</name>
<feature type="domain" description="GSCFA" evidence="1">
    <location>
        <begin position="47"/>
        <end position="310"/>
    </location>
</feature>
<dbReference type="AlphaFoldDB" id="A0A7C4ARG7"/>